<evidence type="ECO:0000259" key="12">
    <source>
        <dbReference type="PROSITE" id="PS50119"/>
    </source>
</evidence>
<organism evidence="13 14">
    <name type="scientific">Nematostella vectensis</name>
    <name type="common">Starlet sea anemone</name>
    <dbReference type="NCBI Taxonomy" id="45351"/>
    <lineage>
        <taxon>Eukaryota</taxon>
        <taxon>Metazoa</taxon>
        <taxon>Cnidaria</taxon>
        <taxon>Anthozoa</taxon>
        <taxon>Hexacorallia</taxon>
        <taxon>Actiniaria</taxon>
        <taxon>Edwardsiidae</taxon>
        <taxon>Nematostella</taxon>
    </lineage>
</organism>
<keyword evidence="3" id="KW-0479">Metal-binding</keyword>
<dbReference type="GO" id="GO:0043161">
    <property type="term" value="P:proteasome-mediated ubiquitin-dependent protein catabolic process"/>
    <property type="evidence" value="ECO:0000318"/>
    <property type="project" value="GO_Central"/>
</dbReference>
<dbReference type="Pfam" id="PF13445">
    <property type="entry name" value="zf-RING_UBOX"/>
    <property type="match status" value="1"/>
</dbReference>
<feature type="repeat" description="NHL" evidence="10">
    <location>
        <begin position="615"/>
        <end position="658"/>
    </location>
</feature>
<dbReference type="Gene3D" id="2.60.40.10">
    <property type="entry name" value="Immunoglobulins"/>
    <property type="match status" value="1"/>
</dbReference>
<evidence type="ECO:0000256" key="4">
    <source>
        <dbReference type="ARBA" id="ARBA00022737"/>
    </source>
</evidence>
<dbReference type="GO" id="GO:0000209">
    <property type="term" value="P:protein polyubiquitination"/>
    <property type="evidence" value="ECO:0000318"/>
    <property type="project" value="GO_Central"/>
</dbReference>
<feature type="domain" description="RING-type" evidence="11">
    <location>
        <begin position="30"/>
        <end position="72"/>
    </location>
</feature>
<dbReference type="InterPro" id="IPR011042">
    <property type="entry name" value="6-blade_b-propeller_TolB-like"/>
</dbReference>
<dbReference type="InterPro" id="IPR001841">
    <property type="entry name" value="Znf_RING"/>
</dbReference>
<dbReference type="SMART" id="SM00336">
    <property type="entry name" value="BBOX"/>
    <property type="match status" value="2"/>
</dbReference>
<keyword evidence="14" id="KW-1185">Reference proteome</keyword>
<dbReference type="PROSITE" id="PS50089">
    <property type="entry name" value="ZF_RING_2"/>
    <property type="match status" value="1"/>
</dbReference>
<evidence type="ECO:0000256" key="6">
    <source>
        <dbReference type="ARBA" id="ARBA00022786"/>
    </source>
</evidence>
<dbReference type="SMART" id="SM00557">
    <property type="entry name" value="IG_FLMN"/>
    <property type="match status" value="1"/>
</dbReference>
<dbReference type="Pfam" id="PF01436">
    <property type="entry name" value="NHL"/>
    <property type="match status" value="4"/>
</dbReference>
<dbReference type="Pfam" id="PF00630">
    <property type="entry name" value="Filamin"/>
    <property type="match status" value="1"/>
</dbReference>
<feature type="repeat" description="Filamin" evidence="9">
    <location>
        <begin position="373"/>
        <end position="479"/>
    </location>
</feature>
<dbReference type="Pfam" id="PF00643">
    <property type="entry name" value="zf-B_box"/>
    <property type="match status" value="1"/>
</dbReference>
<dbReference type="PROSITE" id="PS51125">
    <property type="entry name" value="NHL"/>
    <property type="match status" value="4"/>
</dbReference>
<keyword evidence="7" id="KW-0862">Zinc</keyword>
<name>A7SJ37_NEMVE</name>
<dbReference type="PROSITE" id="PS50194">
    <property type="entry name" value="FILAMIN_REPEAT"/>
    <property type="match status" value="1"/>
</dbReference>
<dbReference type="HOGENOM" id="CLU_008645_4_1_1"/>
<dbReference type="PROSITE" id="PS50119">
    <property type="entry name" value="ZF_BBOX"/>
    <property type="match status" value="2"/>
</dbReference>
<comment type="similarity">
    <text evidence="1">Belongs to the TRIM/RBCC family.</text>
</comment>
<dbReference type="SUPFAM" id="SSF57845">
    <property type="entry name" value="B-box zinc-binding domain"/>
    <property type="match status" value="1"/>
</dbReference>
<evidence type="ECO:0000256" key="5">
    <source>
        <dbReference type="ARBA" id="ARBA00022771"/>
    </source>
</evidence>
<dbReference type="InterPro" id="IPR003649">
    <property type="entry name" value="Bbox_C"/>
</dbReference>
<feature type="repeat" description="NHL" evidence="10">
    <location>
        <begin position="704"/>
        <end position="747"/>
    </location>
</feature>
<dbReference type="FunFam" id="3.30.160.60:FF:003781">
    <property type="match status" value="1"/>
</dbReference>
<dbReference type="InterPro" id="IPR014756">
    <property type="entry name" value="Ig_E-set"/>
</dbReference>
<dbReference type="Gene3D" id="3.30.40.10">
    <property type="entry name" value="Zinc/RING finger domain, C3HC4 (zinc finger)"/>
    <property type="match status" value="1"/>
</dbReference>
<evidence type="ECO:0000313" key="14">
    <source>
        <dbReference type="Proteomes" id="UP000001593"/>
    </source>
</evidence>
<evidence type="ECO:0000256" key="1">
    <source>
        <dbReference type="ARBA" id="ARBA00008518"/>
    </source>
</evidence>
<dbReference type="EMBL" id="DS469674">
    <property type="protein sequence ID" value="EDO36271.1"/>
    <property type="molecule type" value="Genomic_DNA"/>
</dbReference>
<dbReference type="GO" id="GO:0008270">
    <property type="term" value="F:zinc ion binding"/>
    <property type="evidence" value="ECO:0007669"/>
    <property type="project" value="UniProtKB-KW"/>
</dbReference>
<dbReference type="PhylomeDB" id="A7SJ37"/>
<evidence type="ECO:0000256" key="2">
    <source>
        <dbReference type="ARBA" id="ARBA00022553"/>
    </source>
</evidence>
<dbReference type="PANTHER" id="PTHR25462:SF296">
    <property type="entry name" value="MEIOTIC P26, ISOFORM F"/>
    <property type="match status" value="1"/>
</dbReference>
<gene>
    <name evidence="13" type="ORF">NEMVEDRAFT_v1g213059</name>
</gene>
<dbReference type="InterPro" id="IPR013083">
    <property type="entry name" value="Znf_RING/FYVE/PHD"/>
</dbReference>
<protein>
    <submittedName>
        <fullName evidence="13">Uncharacterized protein</fullName>
    </submittedName>
</protein>
<evidence type="ECO:0000256" key="7">
    <source>
        <dbReference type="ARBA" id="ARBA00022833"/>
    </source>
</evidence>
<dbReference type="InterPro" id="IPR001298">
    <property type="entry name" value="Filamin/ABP280_rpt"/>
</dbReference>
<dbReference type="InterPro" id="IPR027370">
    <property type="entry name" value="Znf-RING_euk"/>
</dbReference>
<evidence type="ECO:0000256" key="10">
    <source>
        <dbReference type="PROSITE-ProRule" id="PRU00504"/>
    </source>
</evidence>
<dbReference type="Gene3D" id="2.120.10.30">
    <property type="entry name" value="TolB, C-terminal domain"/>
    <property type="match status" value="2"/>
</dbReference>
<dbReference type="InterPro" id="IPR017868">
    <property type="entry name" value="Filamin/ABP280_repeat-like"/>
</dbReference>
<dbReference type="SUPFAM" id="SSF81296">
    <property type="entry name" value="E set domains"/>
    <property type="match status" value="1"/>
</dbReference>
<evidence type="ECO:0000313" key="13">
    <source>
        <dbReference type="EMBL" id="EDO36271.1"/>
    </source>
</evidence>
<feature type="repeat" description="NHL" evidence="10">
    <location>
        <begin position="751"/>
        <end position="794"/>
    </location>
</feature>
<keyword evidence="4" id="KW-0677">Repeat</keyword>
<dbReference type="SMART" id="SM00502">
    <property type="entry name" value="BBC"/>
    <property type="match status" value="1"/>
</dbReference>
<dbReference type="eggNOG" id="KOG2177">
    <property type="taxonomic scope" value="Eukaryota"/>
</dbReference>
<dbReference type="AlphaFoldDB" id="A7SJ37"/>
<dbReference type="SMART" id="SM00184">
    <property type="entry name" value="RING"/>
    <property type="match status" value="1"/>
</dbReference>
<keyword evidence="5 8" id="KW-0863">Zinc-finger</keyword>
<keyword evidence="2" id="KW-0597">Phosphoprotein</keyword>
<feature type="repeat" description="NHL" evidence="10">
    <location>
        <begin position="669"/>
        <end position="700"/>
    </location>
</feature>
<evidence type="ECO:0000259" key="11">
    <source>
        <dbReference type="PROSITE" id="PS50089"/>
    </source>
</evidence>
<keyword evidence="6" id="KW-0833">Ubl conjugation pathway</keyword>
<dbReference type="Proteomes" id="UP000001593">
    <property type="component" value="Unassembled WGS sequence"/>
</dbReference>
<proteinExistence type="inferred from homology"/>
<dbReference type="InterPro" id="IPR013783">
    <property type="entry name" value="Ig-like_fold"/>
</dbReference>
<reference evidence="13 14" key="1">
    <citation type="journal article" date="2007" name="Science">
        <title>Sea anemone genome reveals ancestral eumetazoan gene repertoire and genomic organization.</title>
        <authorList>
            <person name="Putnam N.H."/>
            <person name="Srivastava M."/>
            <person name="Hellsten U."/>
            <person name="Dirks B."/>
            <person name="Chapman J."/>
            <person name="Salamov A."/>
            <person name="Terry A."/>
            <person name="Shapiro H."/>
            <person name="Lindquist E."/>
            <person name="Kapitonov V.V."/>
            <person name="Jurka J."/>
            <person name="Genikhovich G."/>
            <person name="Grigoriev I.V."/>
            <person name="Lucas S.M."/>
            <person name="Steele R.E."/>
            <person name="Finnerty J.R."/>
            <person name="Technau U."/>
            <person name="Martindale M.Q."/>
            <person name="Rokhsar D.S."/>
        </authorList>
    </citation>
    <scope>NUCLEOTIDE SEQUENCE [LARGE SCALE GENOMIC DNA]</scope>
    <source>
        <strain evidence="14">CH2 X CH6</strain>
    </source>
</reference>
<feature type="domain" description="B box-type" evidence="12">
    <location>
        <begin position="162"/>
        <end position="203"/>
    </location>
</feature>
<dbReference type="InterPro" id="IPR001258">
    <property type="entry name" value="NHL_repeat"/>
</dbReference>
<dbReference type="GO" id="GO:0061630">
    <property type="term" value="F:ubiquitin protein ligase activity"/>
    <property type="evidence" value="ECO:0000318"/>
    <property type="project" value="GO_Central"/>
</dbReference>
<dbReference type="SUPFAM" id="SSF57850">
    <property type="entry name" value="RING/U-box"/>
    <property type="match status" value="1"/>
</dbReference>
<dbReference type="CDD" id="cd16579">
    <property type="entry name" value="RING-HC_PML_C-V"/>
    <property type="match status" value="1"/>
</dbReference>
<dbReference type="Gene3D" id="3.30.160.60">
    <property type="entry name" value="Classic Zinc Finger"/>
    <property type="match status" value="1"/>
</dbReference>
<dbReference type="CDD" id="cd05819">
    <property type="entry name" value="NHL"/>
    <property type="match status" value="1"/>
</dbReference>
<feature type="domain" description="B box-type" evidence="12">
    <location>
        <begin position="102"/>
        <end position="150"/>
    </location>
</feature>
<dbReference type="SUPFAM" id="SSF63829">
    <property type="entry name" value="Calcium-dependent phosphotriesterase"/>
    <property type="match status" value="1"/>
</dbReference>
<dbReference type="InterPro" id="IPR000315">
    <property type="entry name" value="Znf_B-box"/>
</dbReference>
<evidence type="ECO:0000256" key="9">
    <source>
        <dbReference type="PROSITE-ProRule" id="PRU00087"/>
    </source>
</evidence>
<dbReference type="InterPro" id="IPR047153">
    <property type="entry name" value="TRIM45/56/19-like"/>
</dbReference>
<dbReference type="InParanoid" id="A7SJ37"/>
<evidence type="ECO:0000256" key="3">
    <source>
        <dbReference type="ARBA" id="ARBA00022723"/>
    </source>
</evidence>
<evidence type="ECO:0000256" key="8">
    <source>
        <dbReference type="PROSITE-ProRule" id="PRU00024"/>
    </source>
</evidence>
<dbReference type="InterPro" id="IPR017907">
    <property type="entry name" value="Znf_RING_CS"/>
</dbReference>
<dbReference type="PANTHER" id="PTHR25462">
    <property type="entry name" value="BONUS, ISOFORM C-RELATED"/>
    <property type="match status" value="1"/>
</dbReference>
<dbReference type="OMA" id="STCRVHP"/>
<dbReference type="PROSITE" id="PS00518">
    <property type="entry name" value="ZF_RING_1"/>
    <property type="match status" value="1"/>
</dbReference>
<dbReference type="FunFam" id="2.120.10.30:FF:000128">
    <property type="entry name" value="Predicted protein"/>
    <property type="match status" value="1"/>
</dbReference>
<accession>A7SJ37</accession>
<sequence length="796" mass="88653">MSKALRQVTFADDLVSEFRVKTQLDHHLLCPVCKKRYVSPLLLPCLHSICKSCLDDNRVAPKNGKIPRCPSCPQPLDLTREYPVNFVLNNLVNTAALGDNSHHLISCDSCDANGEIVSMRCDDCFQFLCNFCATAHRRMSATRTHNLTSVHKLRNQTFTSISRPCFCALHAGNQIMYLCVTCTEPVCRECVVSKHQEHKLEKPEKISKDLRFHLGNMSDKLKRKRKDVNDSVNVIYEAITKLEKHYQTVRSSIEDYFETLVLAVKRRMKSLLAELDSRSESKLDKLRTEKVRLEACLRGAQGSCEFAETVLSEGNDLEVVSVTHMLNERIAGLYQDLKDSPTEFDDKDDIMFTANDDGILERLDKSGDLVDNRIPTDPSLSKISPNALHVTSGQVSQFELTAVNQKGLNQSKGGDELRVVLAYSSGRGSIDNSGFRYNVTDHNNGSYTVNFVVTKPDSYKMHVLLDGGAVESSPLVLTVTPKDWIGSGCIIRGEDWDDVRSACRVHPLDDVHSTCRVHPLDDVHSTCRVHPIDDVRSTCRVHPIDDVRSACRVHPLDDVHSTCRVHPLDDVRSACRVHPLDDVHSTCRVHPIDDARSVRYVNTTVFPHGLSCRFVKSFGIAGGGDGCFNLPHGVATDPSDNIYVADSGNSRLQIFTPEGYYMRKVVSDQLNRPWGVAITPRGQIVTTDYNNHKVFVFHRNGKLDFCFGSRGDGDGEFNNPAGITIDSDGQFVVADRSNHRVQIFQPDGTFVTKFGGKGTGDGLMRFPTGVAVDKAGHLYVADTFNNRIQVFSLAAV</sequence>